<dbReference type="GO" id="GO:0008768">
    <property type="term" value="F:UDP-sugar diphosphatase activity"/>
    <property type="evidence" value="ECO:0007669"/>
    <property type="project" value="TreeGrafter"/>
</dbReference>
<dbReference type="SUPFAM" id="SSF56300">
    <property type="entry name" value="Metallo-dependent phosphatases"/>
    <property type="match status" value="1"/>
</dbReference>
<proteinExistence type="inferred from homology"/>
<keyword evidence="1" id="KW-0547">Nucleotide-binding</keyword>
<dbReference type="Proteomes" id="UP000295681">
    <property type="component" value="Unassembled WGS sequence"/>
</dbReference>
<protein>
    <recommendedName>
        <fullName evidence="2">Calcineurin-like phosphoesterase domain-containing protein</fullName>
    </recommendedName>
</protein>
<dbReference type="CDD" id="cd00845">
    <property type="entry name" value="MPP_UshA_N_like"/>
    <property type="match status" value="1"/>
</dbReference>
<comment type="caution">
    <text evidence="3">The sequence shown here is derived from an EMBL/GenBank/DDBJ whole genome shotgun (WGS) entry which is preliminary data.</text>
</comment>
<evidence type="ECO:0000259" key="2">
    <source>
        <dbReference type="Pfam" id="PF00149"/>
    </source>
</evidence>
<dbReference type="Pfam" id="PF00149">
    <property type="entry name" value="Metallophos"/>
    <property type="match status" value="1"/>
</dbReference>
<dbReference type="Gene3D" id="3.90.780.10">
    <property type="entry name" value="5'-Nucleotidase, C-terminal domain"/>
    <property type="match status" value="1"/>
</dbReference>
<dbReference type="PANTHER" id="PTHR11575">
    <property type="entry name" value="5'-NUCLEOTIDASE-RELATED"/>
    <property type="match status" value="1"/>
</dbReference>
<feature type="domain" description="Calcineurin-like phosphoesterase" evidence="2">
    <location>
        <begin position="5"/>
        <end position="204"/>
    </location>
</feature>
<evidence type="ECO:0000313" key="3">
    <source>
        <dbReference type="EMBL" id="TDG67924.1"/>
    </source>
</evidence>
<dbReference type="EMBL" id="PUFI01000014">
    <property type="protein sequence ID" value="TDG67924.1"/>
    <property type="molecule type" value="Genomic_DNA"/>
</dbReference>
<dbReference type="InterPro" id="IPR036907">
    <property type="entry name" value="5'-Nucleotdase_C_sf"/>
</dbReference>
<dbReference type="InterPro" id="IPR029052">
    <property type="entry name" value="Metallo-depent_PP-like"/>
</dbReference>
<dbReference type="GO" id="GO:0046872">
    <property type="term" value="F:metal ion binding"/>
    <property type="evidence" value="ECO:0007669"/>
    <property type="project" value="InterPro"/>
</dbReference>
<keyword evidence="1" id="KW-0378">Hydrolase</keyword>
<comment type="similarity">
    <text evidence="1">Belongs to the 5'-nucleotidase family.</text>
</comment>
<dbReference type="SUPFAM" id="SSF55816">
    <property type="entry name" value="5'-nucleotidase (syn. UDP-sugar hydrolase), C-terminal domain"/>
    <property type="match status" value="1"/>
</dbReference>
<keyword evidence="4" id="KW-1185">Reference proteome</keyword>
<name>A0A4R5N8U1_9LACO</name>
<evidence type="ECO:0000313" key="4">
    <source>
        <dbReference type="Proteomes" id="UP000295681"/>
    </source>
</evidence>
<organism evidence="3 4">
    <name type="scientific">Leuconostoc fallax</name>
    <dbReference type="NCBI Taxonomy" id="1251"/>
    <lineage>
        <taxon>Bacteria</taxon>
        <taxon>Bacillati</taxon>
        <taxon>Bacillota</taxon>
        <taxon>Bacilli</taxon>
        <taxon>Lactobacillales</taxon>
        <taxon>Lactobacillaceae</taxon>
        <taxon>Leuconostoc</taxon>
    </lineage>
</organism>
<dbReference type="RefSeq" id="WP_133264341.1">
    <property type="nucleotide sequence ID" value="NZ_JAGYGP010000001.1"/>
</dbReference>
<dbReference type="AlphaFoldDB" id="A0A4R5N8U1"/>
<dbReference type="InterPro" id="IPR011240">
    <property type="entry name" value="Pesterase_YunD"/>
</dbReference>
<dbReference type="PRINTS" id="PR01607">
    <property type="entry name" value="APYRASEFAMLY"/>
</dbReference>
<dbReference type="InterPro" id="IPR006179">
    <property type="entry name" value="5_nucleotidase/apyrase"/>
</dbReference>
<dbReference type="GO" id="GO:0030288">
    <property type="term" value="C:outer membrane-bounded periplasmic space"/>
    <property type="evidence" value="ECO:0007669"/>
    <property type="project" value="TreeGrafter"/>
</dbReference>
<reference evidence="3 4" key="1">
    <citation type="journal article" date="2019" name="Appl. Microbiol. Biotechnol.">
        <title>Uncovering carbohydrate metabolism through a genotype-phenotype association study of 56 lactic acid bacteria genomes.</title>
        <authorList>
            <person name="Buron-Moles G."/>
            <person name="Chailyan A."/>
            <person name="Dolejs I."/>
            <person name="Forster J."/>
            <person name="Miks M.H."/>
        </authorList>
    </citation>
    <scope>NUCLEOTIDE SEQUENCE [LARGE SCALE GENOMIC DNA]</scope>
    <source>
        <strain evidence="3 4">ATCC 700006</strain>
    </source>
</reference>
<dbReference type="GO" id="GO:0000166">
    <property type="term" value="F:nucleotide binding"/>
    <property type="evidence" value="ECO:0007669"/>
    <property type="project" value="UniProtKB-KW"/>
</dbReference>
<dbReference type="PANTHER" id="PTHR11575:SF23">
    <property type="entry name" value="5-NUCLEOTIDASE FAMILY PROTEIN"/>
    <property type="match status" value="1"/>
</dbReference>
<dbReference type="GO" id="GO:0008253">
    <property type="term" value="F:5'-nucleotidase activity"/>
    <property type="evidence" value="ECO:0007669"/>
    <property type="project" value="TreeGrafter"/>
</dbReference>
<dbReference type="PROSITE" id="PS00785">
    <property type="entry name" value="5_NUCLEOTIDASE_1"/>
    <property type="match status" value="1"/>
</dbReference>
<dbReference type="InterPro" id="IPR006146">
    <property type="entry name" value="5'-Nucleotdase_CS"/>
</dbReference>
<evidence type="ECO:0000256" key="1">
    <source>
        <dbReference type="RuleBase" id="RU362119"/>
    </source>
</evidence>
<dbReference type="InterPro" id="IPR004843">
    <property type="entry name" value="Calcineurin-like_PHP"/>
</dbReference>
<sequence length="456" mass="51651">MEMIHLLHTNDVHSHFENWPRITRFLSQKRAAYQKSGDEVLTLDIGDFIDRLHPLTDATLGKFNVDLLNQAHYDAVTIGNNEGLVLSHDDLSHLYDDAKFPVLLANLKELSTMQHPDWTRPYHIFTTQQQTKIAIIGLTAPYDLTYPSLGWQPLAVEPVLDQLLPSIQAQADVTILLSHLGLPTDKKIAQKYPIDVILGAHTHHLLETGEYVNGTLLAAAGRYGENIGEVHLTLENGVVKAQSARTTPTYSLSENDTDHQVIRHWLLEGERRLKRYHVAQLHRDITPDEQAYDAMQALEHYLDVPAAMVSTGLFMDTFPAGELDAYGLLESMPHAINPMKITLSGQQLLNLVHGIQEQTAYLSNLPVKGSGFRGKIFGYMRFNGIDVHRDGKVYYAGERIDLAAHYQLATVDHYKWLPFFPVIQQAPANIHLEILLRELMAKYYRHRYPEKTTYGS</sequence>
<gene>
    <name evidence="3" type="ORF">C5L23_000230</name>
</gene>
<accession>A0A4R5N8U1</accession>
<dbReference type="PIRSF" id="PIRSF036361">
    <property type="entry name" value="YunD"/>
    <property type="match status" value="1"/>
</dbReference>
<dbReference type="Gene3D" id="3.60.21.10">
    <property type="match status" value="1"/>
</dbReference>
<dbReference type="STRING" id="907931.GCA_000165675_01315"/>
<dbReference type="GO" id="GO:0009166">
    <property type="term" value="P:nucleotide catabolic process"/>
    <property type="evidence" value="ECO:0007669"/>
    <property type="project" value="InterPro"/>
</dbReference>